<dbReference type="RefSeq" id="WP_223706184.1">
    <property type="nucleotide sequence ID" value="NZ_JAINUY010000003.1"/>
</dbReference>
<dbReference type="InterPro" id="IPR036866">
    <property type="entry name" value="RibonucZ/Hydroxyglut_hydro"/>
</dbReference>
<dbReference type="InterPro" id="IPR001279">
    <property type="entry name" value="Metallo-B-lactamas"/>
</dbReference>
<accession>A0A9X1KQQ1</accession>
<dbReference type="Gene3D" id="3.60.15.10">
    <property type="entry name" value="Ribonuclease Z/Hydroxyacylglutathione hydrolase-like"/>
    <property type="match status" value="1"/>
</dbReference>
<dbReference type="Proteomes" id="UP001139366">
    <property type="component" value="Unassembled WGS sequence"/>
</dbReference>
<protein>
    <submittedName>
        <fullName evidence="2">MBL fold metallo-hydrolase</fullName>
    </submittedName>
</protein>
<reference evidence="2 3" key="1">
    <citation type="journal article" date="2023" name="Antonie Van Leeuwenhoek">
        <title>Flavobacterium potami sp. nov., a multi-metal resistance genes harbouring bacterium isolated from shallow river silt.</title>
        <authorList>
            <person name="Li S."/>
            <person name="Mao S."/>
            <person name="Mu W."/>
            <person name="Guo B."/>
            <person name="Li C."/>
            <person name="Zhu Q."/>
            <person name="Hou X."/>
            <person name="Zhao Y."/>
            <person name="Wei S."/>
            <person name="Liu H."/>
            <person name="Liu A."/>
        </authorList>
    </citation>
    <scope>NUCLEOTIDE SEQUENCE [LARGE SCALE GENOMIC DNA]</scope>
    <source>
        <strain evidence="2 3">17A</strain>
    </source>
</reference>
<sequence length="348" mass="39928">MNIDFLDAGCADAIHINFKGNDDKTHNIIIDGGSEKGRLYEAGLRKRIDEIVNIRKEIIDIWIITHIDDDHIGGILRLLKDTDLLKAVDLSRTTFWFNYSIWDYDTGIRTNNLKNVKQGITLREYLAAHSHVKQSITDSHPPIDLWGAKLSILSPDNAKYNSLLKLWKNEEVKMREKEPSSLKSIRSNDYGRRIEDFDTSREVKDVSVENGSSISFILQFSGESFLFTADSHPDVLAAAIKRKFGEQKIKLKYMQIPHHGSRYNISNALLELVDCENYIISADGYNRSNLPNKETLVKVLRANPDKHINFYITQENELTRNIFKADPEFNINLIFPTQGNNHLHFEIG</sequence>
<name>A0A9X1KQQ1_9FLAO</name>
<comment type="caution">
    <text evidence="2">The sequence shown here is derived from an EMBL/GenBank/DDBJ whole genome shotgun (WGS) entry which is preliminary data.</text>
</comment>
<feature type="domain" description="Metallo-beta-lactamase" evidence="1">
    <location>
        <begin position="23"/>
        <end position="98"/>
    </location>
</feature>
<dbReference type="AlphaFoldDB" id="A0A9X1KQQ1"/>
<dbReference type="SUPFAM" id="SSF56281">
    <property type="entry name" value="Metallo-hydrolase/oxidoreductase"/>
    <property type="match status" value="1"/>
</dbReference>
<dbReference type="PANTHER" id="PTHR30619">
    <property type="entry name" value="DNA INTERNALIZATION/COMPETENCE PROTEIN COMEC/REC2"/>
    <property type="match status" value="1"/>
</dbReference>
<keyword evidence="3" id="KW-1185">Reference proteome</keyword>
<dbReference type="EMBL" id="JAINUY010000003">
    <property type="protein sequence ID" value="MBZ4035242.1"/>
    <property type="molecule type" value="Genomic_DNA"/>
</dbReference>
<organism evidence="2 3">
    <name type="scientific">Flavobacterium potami</name>
    <dbReference type="NCBI Taxonomy" id="2872310"/>
    <lineage>
        <taxon>Bacteria</taxon>
        <taxon>Pseudomonadati</taxon>
        <taxon>Bacteroidota</taxon>
        <taxon>Flavobacteriia</taxon>
        <taxon>Flavobacteriales</taxon>
        <taxon>Flavobacteriaceae</taxon>
        <taxon>Flavobacterium</taxon>
    </lineage>
</organism>
<evidence type="ECO:0000259" key="1">
    <source>
        <dbReference type="Pfam" id="PF00753"/>
    </source>
</evidence>
<evidence type="ECO:0000313" key="3">
    <source>
        <dbReference type="Proteomes" id="UP001139366"/>
    </source>
</evidence>
<dbReference type="PANTHER" id="PTHR30619:SF1">
    <property type="entry name" value="RECOMBINATION PROTEIN 2"/>
    <property type="match status" value="1"/>
</dbReference>
<gene>
    <name evidence="2" type="ORF">K6T82_10725</name>
</gene>
<dbReference type="InterPro" id="IPR052159">
    <property type="entry name" value="Competence_DNA_uptake"/>
</dbReference>
<evidence type="ECO:0000313" key="2">
    <source>
        <dbReference type="EMBL" id="MBZ4035242.1"/>
    </source>
</evidence>
<proteinExistence type="predicted"/>
<dbReference type="Pfam" id="PF00753">
    <property type="entry name" value="Lactamase_B"/>
    <property type="match status" value="1"/>
</dbReference>